<dbReference type="PANTHER" id="PTHR37314">
    <property type="entry name" value="SLR0142 PROTEIN"/>
    <property type="match status" value="1"/>
</dbReference>
<accession>A0ABQ2BLR5</accession>
<dbReference type="RefSeq" id="WP_188414311.1">
    <property type="nucleotide sequence ID" value="NZ_BMDJ01000005.1"/>
</dbReference>
<protein>
    <submittedName>
        <fullName evidence="2">DUF1275 family protein</fullName>
    </submittedName>
</protein>
<keyword evidence="1" id="KW-0812">Transmembrane</keyword>
<keyword evidence="1" id="KW-0472">Membrane</keyword>
<comment type="caution">
    <text evidence="2">The sequence shown here is derived from an EMBL/GenBank/DDBJ whole genome shotgun (WGS) entry which is preliminary data.</text>
</comment>
<feature type="transmembrane region" description="Helical" evidence="1">
    <location>
        <begin position="60"/>
        <end position="82"/>
    </location>
</feature>
<dbReference type="Proteomes" id="UP000645390">
    <property type="component" value="Unassembled WGS sequence"/>
</dbReference>
<dbReference type="EMBL" id="BMDJ01000005">
    <property type="protein sequence ID" value="GGI26444.1"/>
    <property type="molecule type" value="Genomic_DNA"/>
</dbReference>
<evidence type="ECO:0000256" key="1">
    <source>
        <dbReference type="SAM" id="Phobius"/>
    </source>
</evidence>
<feature type="transmembrane region" description="Helical" evidence="1">
    <location>
        <begin position="124"/>
        <end position="147"/>
    </location>
</feature>
<organism evidence="2 3">
    <name type="scientific">Pedobacter mendelii</name>
    <dbReference type="NCBI Taxonomy" id="1908240"/>
    <lineage>
        <taxon>Bacteria</taxon>
        <taxon>Pseudomonadati</taxon>
        <taxon>Bacteroidota</taxon>
        <taxon>Sphingobacteriia</taxon>
        <taxon>Sphingobacteriales</taxon>
        <taxon>Sphingobacteriaceae</taxon>
        <taxon>Pedobacter</taxon>
    </lineage>
</organism>
<gene>
    <name evidence="2" type="ORF">GCM10008119_22690</name>
</gene>
<proteinExistence type="predicted"/>
<feature type="transmembrane region" description="Helical" evidence="1">
    <location>
        <begin position="183"/>
        <end position="201"/>
    </location>
</feature>
<sequence length="254" mass="28349">MLRHFGVKRTYAHNLKVAVLLSLTAGFVNAAGFLGFSALTTNVTGHAALFAEGIARQDWAMARLIAMWMMLFLAGAFTSSLIVTKIGHNERFSFAIPIIIEIVILLFCVVSASMKDFGFSSNFFAGSLLFAMGMQNALVSVISGSVVRTTHLTGTFTDLGIELAQLRTDNYNSQEDLLSRIKLRVSIILFFMLGALSGAYLYTCISFHSFLIPVLILCFILLYDVFRLNIKRYYSNVRYNRKDKHSRIADNIEP</sequence>
<evidence type="ECO:0000313" key="2">
    <source>
        <dbReference type="EMBL" id="GGI26444.1"/>
    </source>
</evidence>
<reference evidence="3" key="1">
    <citation type="journal article" date="2019" name="Int. J. Syst. Evol. Microbiol.">
        <title>The Global Catalogue of Microorganisms (GCM) 10K type strain sequencing project: providing services to taxonomists for standard genome sequencing and annotation.</title>
        <authorList>
            <consortium name="The Broad Institute Genomics Platform"/>
            <consortium name="The Broad Institute Genome Sequencing Center for Infectious Disease"/>
            <person name="Wu L."/>
            <person name="Ma J."/>
        </authorList>
    </citation>
    <scope>NUCLEOTIDE SEQUENCE [LARGE SCALE GENOMIC DNA]</scope>
    <source>
        <strain evidence="3">CCM 8939</strain>
    </source>
</reference>
<feature type="transmembrane region" description="Helical" evidence="1">
    <location>
        <begin position="94"/>
        <end position="112"/>
    </location>
</feature>
<dbReference type="PANTHER" id="PTHR37314:SF4">
    <property type="entry name" value="UPF0700 TRANSMEMBRANE PROTEIN YOAK"/>
    <property type="match status" value="1"/>
</dbReference>
<dbReference type="Pfam" id="PF06912">
    <property type="entry name" value="DUF1275"/>
    <property type="match status" value="1"/>
</dbReference>
<dbReference type="InterPro" id="IPR010699">
    <property type="entry name" value="DUF1275"/>
</dbReference>
<evidence type="ECO:0000313" key="3">
    <source>
        <dbReference type="Proteomes" id="UP000645390"/>
    </source>
</evidence>
<keyword evidence="1" id="KW-1133">Transmembrane helix</keyword>
<keyword evidence="3" id="KW-1185">Reference proteome</keyword>
<feature type="transmembrane region" description="Helical" evidence="1">
    <location>
        <begin position="207"/>
        <end position="226"/>
    </location>
</feature>
<feature type="transmembrane region" description="Helical" evidence="1">
    <location>
        <begin position="20"/>
        <end position="40"/>
    </location>
</feature>
<name>A0ABQ2BLR5_9SPHI</name>